<keyword evidence="2" id="KW-0342">GTP-binding</keyword>
<dbReference type="PROSITE" id="PS51419">
    <property type="entry name" value="RAB"/>
    <property type="match status" value="1"/>
</dbReference>
<feature type="compositionally biased region" description="Basic residues" evidence="3">
    <location>
        <begin position="176"/>
        <end position="187"/>
    </location>
</feature>
<name>D3B3Q4_HETP5</name>
<comment type="caution">
    <text evidence="4">The sequence shown here is derived from an EMBL/GenBank/DDBJ whole genome shotgun (WGS) entry which is preliminary data.</text>
</comment>
<dbReference type="STRING" id="670386.D3B3Q4"/>
<keyword evidence="5" id="KW-1185">Reference proteome</keyword>
<dbReference type="InterPro" id="IPR005225">
    <property type="entry name" value="Small_GTP-bd"/>
</dbReference>
<evidence type="ECO:0000313" key="4">
    <source>
        <dbReference type="EMBL" id="EFA83952.1"/>
    </source>
</evidence>
<dbReference type="CDD" id="cd00157">
    <property type="entry name" value="Rho"/>
    <property type="match status" value="1"/>
</dbReference>
<keyword evidence="1" id="KW-0547">Nucleotide-binding</keyword>
<dbReference type="EMBL" id="ADBJ01000010">
    <property type="protein sequence ID" value="EFA83952.1"/>
    <property type="molecule type" value="Genomic_DNA"/>
</dbReference>
<feature type="region of interest" description="Disordered" evidence="3">
    <location>
        <begin position="172"/>
        <end position="193"/>
    </location>
</feature>
<dbReference type="InterPro" id="IPR027417">
    <property type="entry name" value="P-loop_NTPase"/>
</dbReference>
<dbReference type="NCBIfam" id="TIGR00231">
    <property type="entry name" value="small_GTP"/>
    <property type="match status" value="1"/>
</dbReference>
<organism evidence="4 5">
    <name type="scientific">Heterostelium pallidum (strain ATCC 26659 / Pp 5 / PN500)</name>
    <name type="common">Cellular slime mold</name>
    <name type="synonym">Polysphondylium pallidum</name>
    <dbReference type="NCBI Taxonomy" id="670386"/>
    <lineage>
        <taxon>Eukaryota</taxon>
        <taxon>Amoebozoa</taxon>
        <taxon>Evosea</taxon>
        <taxon>Eumycetozoa</taxon>
        <taxon>Dictyostelia</taxon>
        <taxon>Acytosteliales</taxon>
        <taxon>Acytosteliaceae</taxon>
        <taxon>Heterostelium</taxon>
    </lineage>
</organism>
<proteinExistence type="predicted"/>
<dbReference type="Proteomes" id="UP000001396">
    <property type="component" value="Unassembled WGS sequence"/>
</dbReference>
<dbReference type="GO" id="GO:0005525">
    <property type="term" value="F:GTP binding"/>
    <property type="evidence" value="ECO:0007669"/>
    <property type="project" value="UniProtKB-KW"/>
</dbReference>
<dbReference type="AlphaFoldDB" id="D3B3Q4"/>
<evidence type="ECO:0000256" key="2">
    <source>
        <dbReference type="ARBA" id="ARBA00023134"/>
    </source>
</evidence>
<dbReference type="PANTHER" id="PTHR24072">
    <property type="entry name" value="RHO FAMILY GTPASE"/>
    <property type="match status" value="1"/>
</dbReference>
<dbReference type="InParanoid" id="D3B3Q4"/>
<dbReference type="SMART" id="SM00175">
    <property type="entry name" value="RAB"/>
    <property type="match status" value="1"/>
</dbReference>
<dbReference type="PROSITE" id="PS51421">
    <property type="entry name" value="RAS"/>
    <property type="match status" value="1"/>
</dbReference>
<dbReference type="GO" id="GO:0007264">
    <property type="term" value="P:small GTPase-mediated signal transduction"/>
    <property type="evidence" value="ECO:0007669"/>
    <property type="project" value="InterPro"/>
</dbReference>
<dbReference type="Pfam" id="PF00071">
    <property type="entry name" value="Ras"/>
    <property type="match status" value="1"/>
</dbReference>
<accession>D3B3Q4</accession>
<dbReference type="GeneID" id="31358545"/>
<reference evidence="4 5" key="1">
    <citation type="journal article" date="2011" name="Genome Res.">
        <title>Phylogeny-wide analysis of social amoeba genomes highlights ancient origins for complex intercellular communication.</title>
        <authorList>
            <person name="Heidel A.J."/>
            <person name="Lawal H.M."/>
            <person name="Felder M."/>
            <person name="Schilde C."/>
            <person name="Helps N.R."/>
            <person name="Tunggal B."/>
            <person name="Rivero F."/>
            <person name="John U."/>
            <person name="Schleicher M."/>
            <person name="Eichinger L."/>
            <person name="Platzer M."/>
            <person name="Noegel A.A."/>
            <person name="Schaap P."/>
            <person name="Gloeckner G."/>
        </authorList>
    </citation>
    <scope>NUCLEOTIDE SEQUENCE [LARGE SCALE GENOMIC DNA]</scope>
    <source>
        <strain evidence="5">ATCC 26659 / Pp 5 / PN500</strain>
    </source>
</reference>
<evidence type="ECO:0000313" key="5">
    <source>
        <dbReference type="Proteomes" id="UP000001396"/>
    </source>
</evidence>
<gene>
    <name evidence="4" type="ORF">PPL_03022</name>
</gene>
<sequence>MSKTVTFAIVGDKNVGKSCVLISYVTYAFPPDIAPSTLGLSINKNVDGNNYNIEFSEVGDYDVLPKADVFLIVYSVTTPSTLDSVQSKWVPNIKNNAPDVPFILVANKIDMRDDPASIERLAQKGIAPITTEHGRSKSKEIGAAAFIECSALTMFGLHQAFDEAIRQIHTGVGGKGKAKTSSKSKSKKSCEIL</sequence>
<protein>
    <submittedName>
        <fullName evidence="4">Rho family GTPase</fullName>
    </submittedName>
</protein>
<dbReference type="PROSITE" id="PS51420">
    <property type="entry name" value="RHO"/>
    <property type="match status" value="1"/>
</dbReference>
<dbReference type="InterPro" id="IPR003578">
    <property type="entry name" value="Small_GTPase_Rho"/>
</dbReference>
<dbReference type="SMART" id="SM00174">
    <property type="entry name" value="RHO"/>
    <property type="match status" value="1"/>
</dbReference>
<dbReference type="InterPro" id="IPR001806">
    <property type="entry name" value="Small_GTPase"/>
</dbReference>
<dbReference type="SMART" id="SM00173">
    <property type="entry name" value="RAS"/>
    <property type="match status" value="1"/>
</dbReference>
<dbReference type="SUPFAM" id="SSF52540">
    <property type="entry name" value="P-loop containing nucleoside triphosphate hydrolases"/>
    <property type="match status" value="1"/>
</dbReference>
<dbReference type="RefSeq" id="XP_020436069.1">
    <property type="nucleotide sequence ID" value="XM_020573997.1"/>
</dbReference>
<dbReference type="PRINTS" id="PR00449">
    <property type="entry name" value="RASTRNSFRMNG"/>
</dbReference>
<dbReference type="GO" id="GO:0003924">
    <property type="term" value="F:GTPase activity"/>
    <property type="evidence" value="ECO:0007669"/>
    <property type="project" value="InterPro"/>
</dbReference>
<evidence type="ECO:0000256" key="3">
    <source>
        <dbReference type="SAM" id="MobiDB-lite"/>
    </source>
</evidence>
<dbReference type="Gene3D" id="3.40.50.300">
    <property type="entry name" value="P-loop containing nucleotide triphosphate hydrolases"/>
    <property type="match status" value="1"/>
</dbReference>
<evidence type="ECO:0000256" key="1">
    <source>
        <dbReference type="ARBA" id="ARBA00022741"/>
    </source>
</evidence>